<organism evidence="2 3">
    <name type="scientific">Lentinus tigrinus ALCF2SS1-6</name>
    <dbReference type="NCBI Taxonomy" id="1328759"/>
    <lineage>
        <taxon>Eukaryota</taxon>
        <taxon>Fungi</taxon>
        <taxon>Dikarya</taxon>
        <taxon>Basidiomycota</taxon>
        <taxon>Agaricomycotina</taxon>
        <taxon>Agaricomycetes</taxon>
        <taxon>Polyporales</taxon>
        <taxon>Polyporaceae</taxon>
        <taxon>Lentinus</taxon>
    </lineage>
</organism>
<gene>
    <name evidence="2" type="ORF">L227DRAFT_493673</name>
</gene>
<feature type="region of interest" description="Disordered" evidence="1">
    <location>
        <begin position="62"/>
        <end position="156"/>
    </location>
</feature>
<dbReference type="STRING" id="1328759.A0A5C2SNM9"/>
<protein>
    <submittedName>
        <fullName evidence="2">Uncharacterized protein</fullName>
    </submittedName>
</protein>
<dbReference type="EMBL" id="ML122252">
    <property type="protein sequence ID" value="RPD65413.1"/>
    <property type="molecule type" value="Genomic_DNA"/>
</dbReference>
<keyword evidence="3" id="KW-1185">Reference proteome</keyword>
<evidence type="ECO:0000256" key="1">
    <source>
        <dbReference type="SAM" id="MobiDB-lite"/>
    </source>
</evidence>
<dbReference type="AlphaFoldDB" id="A0A5C2SNM9"/>
<dbReference type="Proteomes" id="UP000313359">
    <property type="component" value="Unassembled WGS sequence"/>
</dbReference>
<feature type="compositionally biased region" description="Polar residues" evidence="1">
    <location>
        <begin position="76"/>
        <end position="86"/>
    </location>
</feature>
<dbReference type="OrthoDB" id="3365519at2759"/>
<feature type="compositionally biased region" description="Low complexity" evidence="1">
    <location>
        <begin position="88"/>
        <end position="111"/>
    </location>
</feature>
<evidence type="ECO:0000313" key="3">
    <source>
        <dbReference type="Proteomes" id="UP000313359"/>
    </source>
</evidence>
<sequence length="427" mass="47188">MHGVSVPQHQFARYAEQYLQTRHPRQREVVQSLQAACRSYTRVVLRLRAQAEAEARVASAMARDRARSPARGWGGSTNSVNHVPNQYPTPKKSFSRSSSRAPSPTSMFSRSQHGHGYGHSRSGSFTDPSLHHNPSIAQFHGPDSPPMNGSGPGTFQSPLFRIRRAPLLQVFVPSPEGDWLSDASVLECEQELKRAGVTHMLRAGDVVWDTAVGDEGNVGRMVWDGSYLIDLDYAYSRSGDLPKYLPTLSFPPSYFHRVVRTMGSGNPICHIDIAPWGEEIAANLQLLQDRMKTETPQGGHHMVVRWVHRSSFTIRPSSSGKMLRVSVPKCVGPGPGPGGVWLIDPGWYGTVVVEAEGTNEGLADLQARCRGAFPIRAIGAAAHVSVSPERAAKEEERRMVFRILREKSRPGEIWIRTVTAKERLLPP</sequence>
<proteinExistence type="predicted"/>
<name>A0A5C2SNM9_9APHY</name>
<reference evidence="2" key="1">
    <citation type="journal article" date="2018" name="Genome Biol. Evol.">
        <title>Genomics and development of Lentinus tigrinus, a white-rot wood-decaying mushroom with dimorphic fruiting bodies.</title>
        <authorList>
            <person name="Wu B."/>
            <person name="Xu Z."/>
            <person name="Knudson A."/>
            <person name="Carlson A."/>
            <person name="Chen N."/>
            <person name="Kovaka S."/>
            <person name="LaButti K."/>
            <person name="Lipzen A."/>
            <person name="Pennachio C."/>
            <person name="Riley R."/>
            <person name="Schakwitz W."/>
            <person name="Umezawa K."/>
            <person name="Ohm R.A."/>
            <person name="Grigoriev I.V."/>
            <person name="Nagy L.G."/>
            <person name="Gibbons J."/>
            <person name="Hibbett D."/>
        </authorList>
    </citation>
    <scope>NUCLEOTIDE SEQUENCE [LARGE SCALE GENOMIC DNA]</scope>
    <source>
        <strain evidence="2">ALCF2SS1-6</strain>
    </source>
</reference>
<accession>A0A5C2SNM9</accession>
<evidence type="ECO:0000313" key="2">
    <source>
        <dbReference type="EMBL" id="RPD65413.1"/>
    </source>
</evidence>